<dbReference type="InterPro" id="IPR025158">
    <property type="entry name" value="Mg_chelat-rel_C"/>
</dbReference>
<proteinExistence type="inferred from homology"/>
<feature type="domain" description="AAA+ ATPase" evidence="2">
    <location>
        <begin position="223"/>
        <end position="407"/>
    </location>
</feature>
<comment type="similarity">
    <text evidence="1">Belongs to the Mg-chelatase subunits D/I family. ComM subfamily.</text>
</comment>
<dbReference type="SUPFAM" id="SSF54211">
    <property type="entry name" value="Ribosomal protein S5 domain 2-like"/>
    <property type="match status" value="1"/>
</dbReference>
<dbReference type="InterPro" id="IPR020568">
    <property type="entry name" value="Ribosomal_Su5_D2-typ_SF"/>
</dbReference>
<dbReference type="Proteomes" id="UP000823823">
    <property type="component" value="Unassembled WGS sequence"/>
</dbReference>
<name>A0A9D2LCV1_9MICO</name>
<dbReference type="SUPFAM" id="SSF52540">
    <property type="entry name" value="P-loop containing nucleoside triphosphate hydrolases"/>
    <property type="match status" value="1"/>
</dbReference>
<gene>
    <name evidence="3" type="ORF">H9786_05900</name>
</gene>
<dbReference type="InterPro" id="IPR045006">
    <property type="entry name" value="CHLI-like"/>
</dbReference>
<dbReference type="InterPro" id="IPR003593">
    <property type="entry name" value="AAA+_ATPase"/>
</dbReference>
<sequence>MGHARTLSITLMGLEGTVVEVEADVSPGLPAFSVVGLPDSSTLQARDRVRAAAARSGIRLAQRRITVNMTPAWLPKHGSGFDLAIAIAVVDAQGDLPSRGPSRTVHLGELGLDGRLRPVPGVLPALLAARDHGVTRAVVPEENLAEARLVEGLEVDGAPDLATVLRRWGSQVPIPIARPALRVVGPHRLQPDLAADDRGPAPDFRDVVGQAQARRAAEVAAAGGHHLLLIGPPGAGKTMIASRIPGILPPLGTDDALAVSAIHSVAGRFDALQGLRTQPPFENPHHTATPAAVVGGGPGIAMPGAISRAHAGVLLLDEAPEFPARVLEALREPLEAGDITIHRARGVTRYPARFQLVLAANPCPCGKAFGRGDECRCTPLQRRRYLARLSGPVLDRIDMRITVGPVDIHRSGGIDAEPSAVIAERVASARARQRERFADHPWATNARLPGPELRRSFAPEPDQRRLLDRAVAQGRLTLRGHDRVLRLAWTLADLDEVDRPGADQIGSALALREGEHR</sequence>
<dbReference type="InterPro" id="IPR027417">
    <property type="entry name" value="P-loop_NTPase"/>
</dbReference>
<evidence type="ECO:0000313" key="3">
    <source>
        <dbReference type="EMBL" id="HJB10051.1"/>
    </source>
</evidence>
<protein>
    <submittedName>
        <fullName evidence="3">YifB family Mg chelatase-like AAA ATPase</fullName>
    </submittedName>
</protein>
<evidence type="ECO:0000313" key="4">
    <source>
        <dbReference type="Proteomes" id="UP000823823"/>
    </source>
</evidence>
<evidence type="ECO:0000259" key="2">
    <source>
        <dbReference type="SMART" id="SM00382"/>
    </source>
</evidence>
<dbReference type="PANTHER" id="PTHR32039">
    <property type="entry name" value="MAGNESIUM-CHELATASE SUBUNIT CHLI"/>
    <property type="match status" value="1"/>
</dbReference>
<organism evidence="3 4">
    <name type="scientific">Candidatus Brachybacterium merdavium</name>
    <dbReference type="NCBI Taxonomy" id="2838513"/>
    <lineage>
        <taxon>Bacteria</taxon>
        <taxon>Bacillati</taxon>
        <taxon>Actinomycetota</taxon>
        <taxon>Actinomycetes</taxon>
        <taxon>Micrococcales</taxon>
        <taxon>Dermabacteraceae</taxon>
        <taxon>Brachybacterium</taxon>
    </lineage>
</organism>
<reference evidence="3" key="1">
    <citation type="journal article" date="2021" name="PeerJ">
        <title>Extensive microbial diversity within the chicken gut microbiome revealed by metagenomics and culture.</title>
        <authorList>
            <person name="Gilroy R."/>
            <person name="Ravi A."/>
            <person name="Getino M."/>
            <person name="Pursley I."/>
            <person name="Horton D.L."/>
            <person name="Alikhan N.F."/>
            <person name="Baker D."/>
            <person name="Gharbi K."/>
            <person name="Hall N."/>
            <person name="Watson M."/>
            <person name="Adriaenssens E.M."/>
            <person name="Foster-Nyarko E."/>
            <person name="Jarju S."/>
            <person name="Secka A."/>
            <person name="Antonio M."/>
            <person name="Oren A."/>
            <person name="Chaudhuri R.R."/>
            <person name="La Ragione R."/>
            <person name="Hildebrand F."/>
            <person name="Pallen M.J."/>
        </authorList>
    </citation>
    <scope>NUCLEOTIDE SEQUENCE</scope>
    <source>
        <strain evidence="3">ChiHjej13B12-24818</strain>
    </source>
</reference>
<dbReference type="NCBIfam" id="TIGR00368">
    <property type="entry name" value="YifB family Mg chelatase-like AAA ATPase"/>
    <property type="match status" value="1"/>
</dbReference>
<comment type="caution">
    <text evidence="3">The sequence shown here is derived from an EMBL/GenBank/DDBJ whole genome shotgun (WGS) entry which is preliminary data.</text>
</comment>
<dbReference type="Pfam" id="PF13541">
    <property type="entry name" value="ChlI"/>
    <property type="match status" value="1"/>
</dbReference>
<accession>A0A9D2LCV1</accession>
<reference evidence="3" key="2">
    <citation type="submission" date="2021-04" db="EMBL/GenBank/DDBJ databases">
        <authorList>
            <person name="Gilroy R."/>
        </authorList>
    </citation>
    <scope>NUCLEOTIDE SEQUENCE</scope>
    <source>
        <strain evidence="3">ChiHjej13B12-24818</strain>
    </source>
</reference>
<dbReference type="PANTHER" id="PTHR32039:SF7">
    <property type="entry name" value="COMPETENCE PROTEIN COMM"/>
    <property type="match status" value="1"/>
</dbReference>
<dbReference type="Pfam" id="PF13335">
    <property type="entry name" value="Mg_chelatase_C"/>
    <property type="match status" value="1"/>
</dbReference>
<dbReference type="Gene3D" id="3.30.230.10">
    <property type="match status" value="1"/>
</dbReference>
<dbReference type="Gene3D" id="3.40.50.300">
    <property type="entry name" value="P-loop containing nucleotide triphosphate hydrolases"/>
    <property type="match status" value="1"/>
</dbReference>
<dbReference type="EMBL" id="DWZH01000042">
    <property type="protein sequence ID" value="HJB10051.1"/>
    <property type="molecule type" value="Genomic_DNA"/>
</dbReference>
<dbReference type="InterPro" id="IPR000523">
    <property type="entry name" value="Mg_chelatse_chII-like_cat_dom"/>
</dbReference>
<dbReference type="InterPro" id="IPR014721">
    <property type="entry name" value="Ribsml_uS5_D2-typ_fold_subgr"/>
</dbReference>
<dbReference type="AlphaFoldDB" id="A0A9D2LCV1"/>
<dbReference type="Pfam" id="PF01078">
    <property type="entry name" value="Mg_chelatase"/>
    <property type="match status" value="1"/>
</dbReference>
<evidence type="ECO:0000256" key="1">
    <source>
        <dbReference type="ARBA" id="ARBA00006354"/>
    </source>
</evidence>
<dbReference type="SMART" id="SM00382">
    <property type="entry name" value="AAA"/>
    <property type="match status" value="1"/>
</dbReference>
<dbReference type="InterPro" id="IPR004482">
    <property type="entry name" value="Mg_chelat-rel"/>
</dbReference>
<dbReference type="GO" id="GO:0005524">
    <property type="term" value="F:ATP binding"/>
    <property type="evidence" value="ECO:0007669"/>
    <property type="project" value="InterPro"/>
</dbReference>